<keyword evidence="1" id="KW-0812">Transmembrane</keyword>
<dbReference type="GeneID" id="30975509"/>
<proteinExistence type="predicted"/>
<dbReference type="RefSeq" id="XP_020054117.1">
    <property type="nucleotide sequence ID" value="XM_020201695.1"/>
</dbReference>
<organism evidence="2 3">
    <name type="scientific">Aspergillus aculeatus (strain ATCC 16872 / CBS 172.66 / WB 5094)</name>
    <dbReference type="NCBI Taxonomy" id="690307"/>
    <lineage>
        <taxon>Eukaryota</taxon>
        <taxon>Fungi</taxon>
        <taxon>Dikarya</taxon>
        <taxon>Ascomycota</taxon>
        <taxon>Pezizomycotina</taxon>
        <taxon>Eurotiomycetes</taxon>
        <taxon>Eurotiomycetidae</taxon>
        <taxon>Eurotiales</taxon>
        <taxon>Aspergillaceae</taxon>
        <taxon>Aspergillus</taxon>
        <taxon>Aspergillus subgen. Circumdati</taxon>
    </lineage>
</organism>
<dbReference type="VEuPathDB" id="FungiDB:ASPACDRAFT_45880"/>
<evidence type="ECO:0000313" key="2">
    <source>
        <dbReference type="EMBL" id="OJJ97777.1"/>
    </source>
</evidence>
<accession>A0A1L9WNQ8</accession>
<dbReference type="Proteomes" id="UP000184546">
    <property type="component" value="Unassembled WGS sequence"/>
</dbReference>
<protein>
    <submittedName>
        <fullName evidence="2">Uncharacterized protein</fullName>
    </submittedName>
</protein>
<sequence>MSSSFRANMQKLNQRDETLCIGSLHAHRTTSQKSFIPASLYQAGRLINRRYPSWFRRRVHLHLHRSLAVLIYGLLLLYYHIHLGAAMLALSQSTALRNPRARTFTLPAYPGASAPSLLKLLAAAVDDFDRHGAVALQRHGDPWLLLQNKWVWIPFASAWPRAVR</sequence>
<dbReference type="EMBL" id="KV878982">
    <property type="protein sequence ID" value="OJJ97777.1"/>
    <property type="molecule type" value="Genomic_DNA"/>
</dbReference>
<dbReference type="AlphaFoldDB" id="A0A1L9WNQ8"/>
<feature type="transmembrane region" description="Helical" evidence="1">
    <location>
        <begin position="67"/>
        <end position="90"/>
    </location>
</feature>
<gene>
    <name evidence="2" type="ORF">ASPACDRAFT_45880</name>
</gene>
<reference evidence="3" key="1">
    <citation type="journal article" date="2017" name="Genome Biol.">
        <title>Comparative genomics reveals high biological diversity and specific adaptations in the industrially and medically important fungal genus Aspergillus.</title>
        <authorList>
            <person name="de Vries R.P."/>
            <person name="Riley R."/>
            <person name="Wiebenga A."/>
            <person name="Aguilar-Osorio G."/>
            <person name="Amillis S."/>
            <person name="Uchima C.A."/>
            <person name="Anderluh G."/>
            <person name="Asadollahi M."/>
            <person name="Askin M."/>
            <person name="Barry K."/>
            <person name="Battaglia E."/>
            <person name="Bayram O."/>
            <person name="Benocci T."/>
            <person name="Braus-Stromeyer S.A."/>
            <person name="Caldana C."/>
            <person name="Canovas D."/>
            <person name="Cerqueira G.C."/>
            <person name="Chen F."/>
            <person name="Chen W."/>
            <person name="Choi C."/>
            <person name="Clum A."/>
            <person name="Dos Santos R.A."/>
            <person name="Damasio A.R."/>
            <person name="Diallinas G."/>
            <person name="Emri T."/>
            <person name="Fekete E."/>
            <person name="Flipphi M."/>
            <person name="Freyberg S."/>
            <person name="Gallo A."/>
            <person name="Gournas C."/>
            <person name="Habgood R."/>
            <person name="Hainaut M."/>
            <person name="Harispe M.L."/>
            <person name="Henrissat B."/>
            <person name="Hilden K.S."/>
            <person name="Hope R."/>
            <person name="Hossain A."/>
            <person name="Karabika E."/>
            <person name="Karaffa L."/>
            <person name="Karanyi Z."/>
            <person name="Krasevec N."/>
            <person name="Kuo A."/>
            <person name="Kusch H."/>
            <person name="LaButti K."/>
            <person name="Lagendijk E.L."/>
            <person name="Lapidus A."/>
            <person name="Levasseur A."/>
            <person name="Lindquist E."/>
            <person name="Lipzen A."/>
            <person name="Logrieco A.F."/>
            <person name="MacCabe A."/>
            <person name="Maekelae M.R."/>
            <person name="Malavazi I."/>
            <person name="Melin P."/>
            <person name="Meyer V."/>
            <person name="Mielnichuk N."/>
            <person name="Miskei M."/>
            <person name="Molnar A.P."/>
            <person name="Mule G."/>
            <person name="Ngan C.Y."/>
            <person name="Orejas M."/>
            <person name="Orosz E."/>
            <person name="Ouedraogo J.P."/>
            <person name="Overkamp K.M."/>
            <person name="Park H.-S."/>
            <person name="Perrone G."/>
            <person name="Piumi F."/>
            <person name="Punt P.J."/>
            <person name="Ram A.F."/>
            <person name="Ramon A."/>
            <person name="Rauscher S."/>
            <person name="Record E."/>
            <person name="Riano-Pachon D.M."/>
            <person name="Robert V."/>
            <person name="Roehrig J."/>
            <person name="Ruller R."/>
            <person name="Salamov A."/>
            <person name="Salih N.S."/>
            <person name="Samson R.A."/>
            <person name="Sandor E."/>
            <person name="Sanguinetti M."/>
            <person name="Schuetze T."/>
            <person name="Sepcic K."/>
            <person name="Shelest E."/>
            <person name="Sherlock G."/>
            <person name="Sophianopoulou V."/>
            <person name="Squina F.M."/>
            <person name="Sun H."/>
            <person name="Susca A."/>
            <person name="Todd R.B."/>
            <person name="Tsang A."/>
            <person name="Unkles S.E."/>
            <person name="van de Wiele N."/>
            <person name="van Rossen-Uffink D."/>
            <person name="Oliveira J.V."/>
            <person name="Vesth T.C."/>
            <person name="Visser J."/>
            <person name="Yu J.-H."/>
            <person name="Zhou M."/>
            <person name="Andersen M.R."/>
            <person name="Archer D.B."/>
            <person name="Baker S.E."/>
            <person name="Benoit I."/>
            <person name="Brakhage A.A."/>
            <person name="Braus G.H."/>
            <person name="Fischer R."/>
            <person name="Frisvad J.C."/>
            <person name="Goldman G.H."/>
            <person name="Houbraken J."/>
            <person name="Oakley B."/>
            <person name="Pocsi I."/>
            <person name="Scazzocchio C."/>
            <person name="Seiboth B."/>
            <person name="vanKuyk P.A."/>
            <person name="Wortman J."/>
            <person name="Dyer P.S."/>
            <person name="Grigoriev I.V."/>
        </authorList>
    </citation>
    <scope>NUCLEOTIDE SEQUENCE [LARGE SCALE GENOMIC DNA]</scope>
    <source>
        <strain evidence="3">ATCC 16872 / CBS 172.66 / WB 5094</strain>
    </source>
</reference>
<keyword evidence="1" id="KW-0472">Membrane</keyword>
<evidence type="ECO:0000313" key="3">
    <source>
        <dbReference type="Proteomes" id="UP000184546"/>
    </source>
</evidence>
<keyword evidence="3" id="KW-1185">Reference proteome</keyword>
<keyword evidence="1" id="KW-1133">Transmembrane helix</keyword>
<evidence type="ECO:0000256" key="1">
    <source>
        <dbReference type="SAM" id="Phobius"/>
    </source>
</evidence>
<name>A0A1L9WNQ8_ASPA1</name>